<evidence type="ECO:0000313" key="2">
    <source>
        <dbReference type="Proteomes" id="UP000003598"/>
    </source>
</evidence>
<accession>G5SVN4</accession>
<dbReference type="eggNOG" id="ENOG5033A4E">
    <property type="taxonomic scope" value="Bacteria"/>
</dbReference>
<dbReference type="HOGENOM" id="CLU_2331182_0_0_10"/>
<organism evidence="1 2">
    <name type="scientific">Paraprevotella clara YIT 11840</name>
    <dbReference type="NCBI Taxonomy" id="762968"/>
    <lineage>
        <taxon>Bacteria</taxon>
        <taxon>Pseudomonadati</taxon>
        <taxon>Bacteroidota</taxon>
        <taxon>Bacteroidia</taxon>
        <taxon>Bacteroidales</taxon>
        <taxon>Prevotellaceae</taxon>
        <taxon>Paraprevotella</taxon>
    </lineage>
</organism>
<comment type="caution">
    <text evidence="1">The sequence shown here is derived from an EMBL/GenBank/DDBJ whole genome shotgun (WGS) entry which is preliminary data.</text>
</comment>
<dbReference type="Proteomes" id="UP000003598">
    <property type="component" value="Unassembled WGS sequence"/>
</dbReference>
<evidence type="ECO:0008006" key="3">
    <source>
        <dbReference type="Google" id="ProtNLM"/>
    </source>
</evidence>
<proteinExistence type="predicted"/>
<evidence type="ECO:0000313" key="1">
    <source>
        <dbReference type="EMBL" id="EHG98689.1"/>
    </source>
</evidence>
<dbReference type="STRING" id="762968.HMPREF9441_03451"/>
<sequence>MRKARKNTVTRQVIHIVGEGLTELFYFSHLKKMLGYRYSISPRLFENNSIEKIEKKIKELLDEDVFVICVFDADVSRRSDAENKKWYRSKRNMKIMLM</sequence>
<reference evidence="1 2" key="1">
    <citation type="submission" date="2011-03" db="EMBL/GenBank/DDBJ databases">
        <authorList>
            <person name="Weinstock G."/>
            <person name="Sodergren E."/>
            <person name="Clifton S."/>
            <person name="Fulton L."/>
            <person name="Fulton B."/>
            <person name="Courtney L."/>
            <person name="Fronick C."/>
            <person name="Harrison M."/>
            <person name="Strong C."/>
            <person name="Farmer C."/>
            <person name="Delahaunty K."/>
            <person name="Markovic C."/>
            <person name="Hall O."/>
            <person name="Minx P."/>
            <person name="Tomlinson C."/>
            <person name="Mitreva M."/>
            <person name="Hou S."/>
            <person name="Chen J."/>
            <person name="Wollam A."/>
            <person name="Pepin K.H."/>
            <person name="Johnson M."/>
            <person name="Bhonagiri V."/>
            <person name="Zhang X."/>
            <person name="Suruliraj S."/>
            <person name="Warren W."/>
            <person name="Chinwalla A."/>
            <person name="Mardis E.R."/>
            <person name="Wilson R.K."/>
        </authorList>
    </citation>
    <scope>NUCLEOTIDE SEQUENCE [LARGE SCALE GENOMIC DNA]</scope>
    <source>
        <strain evidence="1 2">YIT 11840</strain>
    </source>
</reference>
<name>G5SVN4_9BACT</name>
<dbReference type="EMBL" id="AFFY01000058">
    <property type="protein sequence ID" value="EHG98689.1"/>
    <property type="molecule type" value="Genomic_DNA"/>
</dbReference>
<gene>
    <name evidence="1" type="ORF">HMPREF9441_03451</name>
</gene>
<keyword evidence="2" id="KW-1185">Reference proteome</keyword>
<dbReference type="OrthoDB" id="1366690at2"/>
<protein>
    <recommendedName>
        <fullName evidence="3">RloB domain-containing protein</fullName>
    </recommendedName>
</protein>
<dbReference type="AlphaFoldDB" id="G5SVN4"/>